<evidence type="ECO:0000313" key="3">
    <source>
        <dbReference type="EMBL" id="MFC7386813.1"/>
    </source>
</evidence>
<accession>A0ABW2PGI7</accession>
<dbReference type="PROSITE" id="PS51273">
    <property type="entry name" value="GATASE_TYPE_1"/>
    <property type="match status" value="1"/>
</dbReference>
<evidence type="ECO:0000256" key="1">
    <source>
        <dbReference type="SAM" id="MobiDB-lite"/>
    </source>
</evidence>
<dbReference type="RefSeq" id="WP_380830532.1">
    <property type="nucleotide sequence ID" value="NZ_JBHTCG010000030.1"/>
</dbReference>
<dbReference type="CDD" id="cd01741">
    <property type="entry name" value="GATase1_1"/>
    <property type="match status" value="1"/>
</dbReference>
<reference evidence="4" key="1">
    <citation type="journal article" date="2019" name="Int. J. Syst. Evol. Microbiol.">
        <title>The Global Catalogue of Microorganisms (GCM) 10K type strain sequencing project: providing services to taxonomists for standard genome sequencing and annotation.</title>
        <authorList>
            <consortium name="The Broad Institute Genomics Platform"/>
            <consortium name="The Broad Institute Genome Sequencing Center for Infectious Disease"/>
            <person name="Wu L."/>
            <person name="Ma J."/>
        </authorList>
    </citation>
    <scope>NUCLEOTIDE SEQUENCE [LARGE SCALE GENOMIC DNA]</scope>
    <source>
        <strain evidence="4">CECT 7649</strain>
    </source>
</reference>
<protein>
    <submittedName>
        <fullName evidence="3">Type 1 glutamine amidotransferase</fullName>
    </submittedName>
</protein>
<keyword evidence="3" id="KW-0315">Glutamine amidotransferase</keyword>
<proteinExistence type="predicted"/>
<evidence type="ECO:0000313" key="4">
    <source>
        <dbReference type="Proteomes" id="UP001596496"/>
    </source>
</evidence>
<sequence>MSQVPNVLVVQHGENGGPGRFGEWLAEAGVAVQVVTAFDGSAVPGRLAHDGLIVLGGGYMPDDDEKAPWLPATRSLVEQALRGSVPMFGVCLGGQMLAAVAGGKVQADAGAPEHGSTAVTIRPEAADDPLFHGLPDVVPAIEHHVDAITGLPPGAVWLAETARCPYQAFRVGPRAWGVQFHPEVTPRRIRQWNGEELRDQGFDREELYAAAVADEPASAAAWHAVARRFASIVRDRHRGTARPRASAVAPRGEDHG</sequence>
<dbReference type="PANTHER" id="PTHR42695">
    <property type="entry name" value="GLUTAMINE AMIDOTRANSFERASE YLR126C-RELATED"/>
    <property type="match status" value="1"/>
</dbReference>
<name>A0ABW2PGI7_9ACTN</name>
<dbReference type="InterPro" id="IPR029062">
    <property type="entry name" value="Class_I_gatase-like"/>
</dbReference>
<evidence type="ECO:0000259" key="2">
    <source>
        <dbReference type="Pfam" id="PF00117"/>
    </source>
</evidence>
<dbReference type="EMBL" id="JBHTCG010000030">
    <property type="protein sequence ID" value="MFC7386813.1"/>
    <property type="molecule type" value="Genomic_DNA"/>
</dbReference>
<keyword evidence="4" id="KW-1185">Reference proteome</keyword>
<dbReference type="Gene3D" id="3.40.50.880">
    <property type="match status" value="1"/>
</dbReference>
<comment type="caution">
    <text evidence="3">The sequence shown here is derived from an EMBL/GenBank/DDBJ whole genome shotgun (WGS) entry which is preliminary data.</text>
</comment>
<dbReference type="InterPro" id="IPR044992">
    <property type="entry name" value="ChyE-like"/>
</dbReference>
<gene>
    <name evidence="3" type="ORF">ACFQSB_31705</name>
</gene>
<feature type="region of interest" description="Disordered" evidence="1">
    <location>
        <begin position="237"/>
        <end position="256"/>
    </location>
</feature>
<feature type="domain" description="Glutamine amidotransferase" evidence="2">
    <location>
        <begin position="25"/>
        <end position="188"/>
    </location>
</feature>
<dbReference type="SUPFAM" id="SSF52317">
    <property type="entry name" value="Class I glutamine amidotransferase-like"/>
    <property type="match status" value="1"/>
</dbReference>
<dbReference type="InterPro" id="IPR017926">
    <property type="entry name" value="GATASE"/>
</dbReference>
<dbReference type="Pfam" id="PF00117">
    <property type="entry name" value="GATase"/>
    <property type="match status" value="1"/>
</dbReference>
<dbReference type="Proteomes" id="UP001596496">
    <property type="component" value="Unassembled WGS sequence"/>
</dbReference>
<dbReference type="PANTHER" id="PTHR42695:SF5">
    <property type="entry name" value="GLUTAMINE AMIDOTRANSFERASE YLR126C-RELATED"/>
    <property type="match status" value="1"/>
</dbReference>
<organism evidence="3 4">
    <name type="scientific">Sphaerisporangium rhizosphaerae</name>
    <dbReference type="NCBI Taxonomy" id="2269375"/>
    <lineage>
        <taxon>Bacteria</taxon>
        <taxon>Bacillati</taxon>
        <taxon>Actinomycetota</taxon>
        <taxon>Actinomycetes</taxon>
        <taxon>Streptosporangiales</taxon>
        <taxon>Streptosporangiaceae</taxon>
        <taxon>Sphaerisporangium</taxon>
    </lineage>
</organism>